<accession>A0A267DR31</accession>
<dbReference type="GO" id="GO:0000049">
    <property type="term" value="F:tRNA binding"/>
    <property type="evidence" value="ECO:0007669"/>
    <property type="project" value="TreeGrafter"/>
</dbReference>
<dbReference type="GO" id="GO:0097745">
    <property type="term" value="P:mitochondrial tRNA 5'-end processing"/>
    <property type="evidence" value="ECO:0007669"/>
    <property type="project" value="TreeGrafter"/>
</dbReference>
<dbReference type="EMBL" id="NIVC01003376">
    <property type="protein sequence ID" value="PAA51685.1"/>
    <property type="molecule type" value="Genomic_DNA"/>
</dbReference>
<gene>
    <name evidence="7" type="ORF">BOX15_Mlig016274g2</name>
    <name evidence="6" type="ORF">BOX15_Mlig016274g4</name>
    <name evidence="5" type="ORF">BOX15_Mlig016274g6</name>
</gene>
<dbReference type="Gene3D" id="3.40.1280.30">
    <property type="match status" value="1"/>
</dbReference>
<dbReference type="Proteomes" id="UP000215902">
    <property type="component" value="Unassembled WGS sequence"/>
</dbReference>
<dbReference type="OrthoDB" id="278300at2759"/>
<dbReference type="InterPro" id="IPR007356">
    <property type="entry name" value="tRNA_m1G_MeTrfase_euk"/>
</dbReference>
<dbReference type="EMBL" id="NIVC01001876">
    <property type="protein sequence ID" value="PAA63053.1"/>
    <property type="molecule type" value="Genomic_DNA"/>
</dbReference>
<proteinExistence type="predicted"/>
<evidence type="ECO:0000313" key="5">
    <source>
        <dbReference type="EMBL" id="PAA46789.1"/>
    </source>
</evidence>
<dbReference type="InterPro" id="IPR038459">
    <property type="entry name" value="MT_TRM10-typ_sf"/>
</dbReference>
<keyword evidence="1" id="KW-0489">Methyltransferase</keyword>
<evidence type="ECO:0000313" key="8">
    <source>
        <dbReference type="Proteomes" id="UP000215902"/>
    </source>
</evidence>
<dbReference type="AlphaFoldDB" id="A0A267DR31"/>
<dbReference type="GO" id="GO:0008168">
    <property type="term" value="F:methyltransferase activity"/>
    <property type="evidence" value="ECO:0007669"/>
    <property type="project" value="UniProtKB-KW"/>
</dbReference>
<dbReference type="GO" id="GO:0032259">
    <property type="term" value="P:methylation"/>
    <property type="evidence" value="ECO:0007669"/>
    <property type="project" value="UniProtKB-KW"/>
</dbReference>
<keyword evidence="3" id="KW-0949">S-adenosyl-L-methionine</keyword>
<dbReference type="STRING" id="282301.A0A267DR31"/>
<keyword evidence="8" id="KW-1185">Reference proteome</keyword>
<keyword evidence="2" id="KW-0808">Transferase</keyword>
<sequence>NAVLRGWQSPVRLLAHRQWLAMSHRKQMKLEYEINLDFSWVPIDENGRRKPLIYLTDASKTPEDVLNNLDNFDKQRMREIGEQIDIQAALGKSRVPDKSKLTSFDWVQLLSCNSTGTLGKKLFYLATKQNSEASALEKKAIKKRSTVKQELAPSYDYIHPRIEKTEIKAFYDMRLIQEYKFCPSLVFDMSFHEEMKLKFLMDFANQLREIFHTNRESVEPFQLHFCNLARDTQQYYVLNRALKSYDYGIGEFSSHESFEDSWPYEFTDACYTSLFPAKDLIYMSPDAKYEMRDYDPTKVYIIGGLVDLGGGCVGATKSKATRQGIRSLRLPRSIASRSLPLNIFYNIIRDIRLTGSWVEARRHVPRRISEQRIIQSPTAQQSLLHGYQPRSGGF</sequence>
<dbReference type="GO" id="GO:0005739">
    <property type="term" value="C:mitochondrion"/>
    <property type="evidence" value="ECO:0007669"/>
    <property type="project" value="TreeGrafter"/>
</dbReference>
<dbReference type="InterPro" id="IPR028564">
    <property type="entry name" value="MT_TRM10-typ"/>
</dbReference>
<feature type="domain" description="SAM-dependent MTase TRM10-type" evidence="4">
    <location>
        <begin position="171"/>
        <end position="371"/>
    </location>
</feature>
<dbReference type="PROSITE" id="PS51675">
    <property type="entry name" value="SAM_MT_TRM10"/>
    <property type="match status" value="1"/>
</dbReference>
<dbReference type="PANTHER" id="PTHR13563">
    <property type="entry name" value="TRNA (GUANINE-9-) METHYLTRANSFERASE"/>
    <property type="match status" value="1"/>
</dbReference>
<evidence type="ECO:0000313" key="6">
    <source>
        <dbReference type="EMBL" id="PAA51685.1"/>
    </source>
</evidence>
<organism evidence="6 8">
    <name type="scientific">Macrostomum lignano</name>
    <dbReference type="NCBI Taxonomy" id="282301"/>
    <lineage>
        <taxon>Eukaryota</taxon>
        <taxon>Metazoa</taxon>
        <taxon>Spiralia</taxon>
        <taxon>Lophotrochozoa</taxon>
        <taxon>Platyhelminthes</taxon>
        <taxon>Rhabditophora</taxon>
        <taxon>Macrostomorpha</taxon>
        <taxon>Macrostomida</taxon>
        <taxon>Macrostomidae</taxon>
        <taxon>Macrostomum</taxon>
    </lineage>
</organism>
<dbReference type="GO" id="GO:0070131">
    <property type="term" value="P:positive regulation of mitochondrial translation"/>
    <property type="evidence" value="ECO:0007669"/>
    <property type="project" value="TreeGrafter"/>
</dbReference>
<name>A0A267DR31_9PLAT</name>
<protein>
    <recommendedName>
        <fullName evidence="4">SAM-dependent MTase TRM10-type domain-containing protein</fullName>
    </recommendedName>
</protein>
<evidence type="ECO:0000256" key="1">
    <source>
        <dbReference type="ARBA" id="ARBA00022603"/>
    </source>
</evidence>
<evidence type="ECO:0000259" key="4">
    <source>
        <dbReference type="PROSITE" id="PS51675"/>
    </source>
</evidence>
<evidence type="ECO:0000256" key="2">
    <source>
        <dbReference type="ARBA" id="ARBA00022679"/>
    </source>
</evidence>
<evidence type="ECO:0000256" key="3">
    <source>
        <dbReference type="ARBA" id="ARBA00022691"/>
    </source>
</evidence>
<feature type="non-terminal residue" evidence="6">
    <location>
        <position position="1"/>
    </location>
</feature>
<dbReference type="EMBL" id="NIVC01004702">
    <property type="protein sequence ID" value="PAA46789.1"/>
    <property type="molecule type" value="Genomic_DNA"/>
</dbReference>
<evidence type="ECO:0000313" key="7">
    <source>
        <dbReference type="EMBL" id="PAA63053.1"/>
    </source>
</evidence>
<dbReference type="GO" id="GO:0005654">
    <property type="term" value="C:nucleoplasm"/>
    <property type="evidence" value="ECO:0007669"/>
    <property type="project" value="TreeGrafter"/>
</dbReference>
<comment type="caution">
    <text evidence="6">The sequence shown here is derived from an EMBL/GenBank/DDBJ whole genome shotgun (WGS) entry which is preliminary data.</text>
</comment>
<reference evidence="6 8" key="1">
    <citation type="submission" date="2017-06" db="EMBL/GenBank/DDBJ databases">
        <title>A platform for efficient transgenesis in Macrostomum lignano, a flatworm model organism for stem cell research.</title>
        <authorList>
            <person name="Berezikov E."/>
        </authorList>
    </citation>
    <scope>NUCLEOTIDE SEQUENCE [LARGE SCALE GENOMIC DNA]</scope>
    <source>
        <strain evidence="6">DV1</strain>
        <tissue evidence="6">Whole organism</tissue>
    </source>
</reference>
<dbReference type="PANTHER" id="PTHR13563:SF5">
    <property type="entry name" value="TRNA METHYLTRANSFERASE 10 HOMOLOG C"/>
    <property type="match status" value="1"/>
</dbReference>